<dbReference type="SUPFAM" id="SSF47364">
    <property type="entry name" value="Domain of the SRP/SRP receptor G-proteins"/>
    <property type="match status" value="1"/>
</dbReference>
<dbReference type="EMBL" id="CAEZTW010000029">
    <property type="protein sequence ID" value="CAB4578477.1"/>
    <property type="molecule type" value="Genomic_DNA"/>
</dbReference>
<evidence type="ECO:0000256" key="5">
    <source>
        <dbReference type="ARBA" id="ARBA00022741"/>
    </source>
</evidence>
<evidence type="ECO:0000313" key="12">
    <source>
        <dbReference type="EMBL" id="CAB4820123.1"/>
    </source>
</evidence>
<evidence type="ECO:0000256" key="7">
    <source>
        <dbReference type="ARBA" id="ARBA00023134"/>
    </source>
</evidence>
<comment type="similarity">
    <text evidence="2">Belongs to the GTP-binding SRP family.</text>
</comment>
<sequence length="278" mass="29983">MSLFKRLLNAVRAGSVSQDQWDEIRSALITADLGVKLADQVIEQAKSTKPEDAKQVIKEQLSQWLSKKDRKLTLTPNDVSTILIVGVNGTGKTTTTAKLANLIKNEGNKVLLAAADTFRAAAVDQLQTWANRIDIEVVTGATNSDPASVAFSAISKAKSEKYDCLIVDTAGRLHTKNNLMSELEKIIKVIEKQSPINEILLVIDATTGQNGINQAKSFIESAGVTGLILTKLDGGAKGGIGIAIEKEFGLPIKFTGWGEQITDLAAFDPEQYLDSLFE</sequence>
<evidence type="ECO:0000256" key="3">
    <source>
        <dbReference type="ARBA" id="ARBA00022475"/>
    </source>
</evidence>
<evidence type="ECO:0000256" key="2">
    <source>
        <dbReference type="ARBA" id="ARBA00008531"/>
    </source>
</evidence>
<dbReference type="InterPro" id="IPR036225">
    <property type="entry name" value="SRP/SRP_N"/>
</dbReference>
<keyword evidence="9" id="KW-0675">Receptor</keyword>
<name>A0A6J6ER21_9ZZZZ</name>
<evidence type="ECO:0000256" key="6">
    <source>
        <dbReference type="ARBA" id="ARBA00022801"/>
    </source>
</evidence>
<organism evidence="11">
    <name type="scientific">freshwater metagenome</name>
    <dbReference type="NCBI Taxonomy" id="449393"/>
    <lineage>
        <taxon>unclassified sequences</taxon>
        <taxon>metagenomes</taxon>
        <taxon>ecological metagenomes</taxon>
    </lineage>
</organism>
<dbReference type="FunFam" id="3.40.50.300:FF:000053">
    <property type="entry name" value="Signal recognition particle receptor FtsY"/>
    <property type="match status" value="1"/>
</dbReference>
<dbReference type="GO" id="GO:0005525">
    <property type="term" value="F:GTP binding"/>
    <property type="evidence" value="ECO:0007669"/>
    <property type="project" value="UniProtKB-KW"/>
</dbReference>
<dbReference type="GO" id="GO:0006614">
    <property type="term" value="P:SRP-dependent cotranslational protein targeting to membrane"/>
    <property type="evidence" value="ECO:0007669"/>
    <property type="project" value="InterPro"/>
</dbReference>
<dbReference type="PANTHER" id="PTHR43134">
    <property type="entry name" value="SIGNAL RECOGNITION PARTICLE RECEPTOR SUBUNIT ALPHA"/>
    <property type="match status" value="1"/>
</dbReference>
<evidence type="ECO:0000256" key="1">
    <source>
        <dbReference type="ARBA" id="ARBA00004413"/>
    </source>
</evidence>
<dbReference type="GO" id="GO:0005047">
    <property type="term" value="F:signal recognition particle binding"/>
    <property type="evidence" value="ECO:0007669"/>
    <property type="project" value="TreeGrafter"/>
</dbReference>
<dbReference type="Pfam" id="PF00448">
    <property type="entry name" value="SRP54"/>
    <property type="match status" value="1"/>
</dbReference>
<accession>A0A6J6ER21</accession>
<dbReference type="InterPro" id="IPR004390">
    <property type="entry name" value="SR_rcpt_FtsY"/>
</dbReference>
<dbReference type="EMBL" id="CAFABB010000062">
    <property type="protein sequence ID" value="CAB4820123.1"/>
    <property type="molecule type" value="Genomic_DNA"/>
</dbReference>
<keyword evidence="3" id="KW-1003">Cell membrane</keyword>
<evidence type="ECO:0000256" key="9">
    <source>
        <dbReference type="ARBA" id="ARBA00023170"/>
    </source>
</evidence>
<dbReference type="SMART" id="SM00382">
    <property type="entry name" value="AAA"/>
    <property type="match status" value="1"/>
</dbReference>
<dbReference type="InterPro" id="IPR013822">
    <property type="entry name" value="Signal_recog_particl_SRP54_hlx"/>
</dbReference>
<evidence type="ECO:0000256" key="4">
    <source>
        <dbReference type="ARBA" id="ARBA00022490"/>
    </source>
</evidence>
<dbReference type="NCBIfam" id="TIGR00064">
    <property type="entry name" value="ftsY"/>
    <property type="match status" value="1"/>
</dbReference>
<dbReference type="InterPro" id="IPR000897">
    <property type="entry name" value="SRP54_GTPase_dom"/>
</dbReference>
<dbReference type="GO" id="GO:0003924">
    <property type="term" value="F:GTPase activity"/>
    <property type="evidence" value="ECO:0007669"/>
    <property type="project" value="TreeGrafter"/>
</dbReference>
<gene>
    <name evidence="11" type="ORF">UFOPK1766_00283</name>
    <name evidence="12" type="ORF">UFOPK3162_00427</name>
</gene>
<proteinExistence type="inferred from homology"/>
<dbReference type="GO" id="GO:0005886">
    <property type="term" value="C:plasma membrane"/>
    <property type="evidence" value="ECO:0007669"/>
    <property type="project" value="UniProtKB-SubCell"/>
</dbReference>
<reference evidence="11" key="1">
    <citation type="submission" date="2020-05" db="EMBL/GenBank/DDBJ databases">
        <authorList>
            <person name="Chiriac C."/>
            <person name="Salcher M."/>
            <person name="Ghai R."/>
            <person name="Kavagutti S V."/>
        </authorList>
    </citation>
    <scope>NUCLEOTIDE SEQUENCE</scope>
</reference>
<dbReference type="HAMAP" id="MF_00920">
    <property type="entry name" value="FtsY"/>
    <property type="match status" value="1"/>
</dbReference>
<dbReference type="Gene3D" id="3.40.50.300">
    <property type="entry name" value="P-loop containing nucleotide triphosphate hydrolases"/>
    <property type="match status" value="1"/>
</dbReference>
<dbReference type="PANTHER" id="PTHR43134:SF1">
    <property type="entry name" value="SIGNAL RECOGNITION PARTICLE RECEPTOR SUBUNIT ALPHA"/>
    <property type="match status" value="1"/>
</dbReference>
<dbReference type="InterPro" id="IPR027417">
    <property type="entry name" value="P-loop_NTPase"/>
</dbReference>
<comment type="subcellular location">
    <subcellularLocation>
        <location evidence="1">Cell membrane</location>
        <topology evidence="1">Peripheral membrane protein</topology>
        <orientation evidence="1">Cytoplasmic side</orientation>
    </subcellularLocation>
</comment>
<dbReference type="SUPFAM" id="SSF52540">
    <property type="entry name" value="P-loop containing nucleoside triphosphate hydrolases"/>
    <property type="match status" value="1"/>
</dbReference>
<keyword evidence="4" id="KW-0963">Cytoplasm</keyword>
<feature type="domain" description="SRP54-type proteins GTP-binding" evidence="10">
    <location>
        <begin position="251"/>
        <end position="264"/>
    </location>
</feature>
<dbReference type="GO" id="GO:0005737">
    <property type="term" value="C:cytoplasm"/>
    <property type="evidence" value="ECO:0007669"/>
    <property type="project" value="UniProtKB-ARBA"/>
</dbReference>
<protein>
    <submittedName>
        <fullName evidence="11">Unannotated protein</fullName>
    </submittedName>
</protein>
<dbReference type="Pfam" id="PF02881">
    <property type="entry name" value="SRP54_N"/>
    <property type="match status" value="1"/>
</dbReference>
<keyword evidence="6" id="KW-0378">Hydrolase</keyword>
<dbReference type="InterPro" id="IPR003593">
    <property type="entry name" value="AAA+_ATPase"/>
</dbReference>
<dbReference type="PROSITE" id="PS00300">
    <property type="entry name" value="SRP54"/>
    <property type="match status" value="1"/>
</dbReference>
<dbReference type="Gene3D" id="1.20.120.140">
    <property type="entry name" value="Signal recognition particle SRP54, nucleotide-binding domain"/>
    <property type="match status" value="1"/>
</dbReference>
<keyword evidence="5" id="KW-0547">Nucleotide-binding</keyword>
<dbReference type="AlphaFoldDB" id="A0A6J6ER21"/>
<evidence type="ECO:0000313" key="11">
    <source>
        <dbReference type="EMBL" id="CAB4578477.1"/>
    </source>
</evidence>
<keyword evidence="8" id="KW-0472">Membrane</keyword>
<keyword evidence="7" id="KW-0342">GTP-binding</keyword>
<evidence type="ECO:0000256" key="8">
    <source>
        <dbReference type="ARBA" id="ARBA00023136"/>
    </source>
</evidence>
<evidence type="ECO:0000259" key="10">
    <source>
        <dbReference type="PROSITE" id="PS00300"/>
    </source>
</evidence>
<dbReference type="InterPro" id="IPR042101">
    <property type="entry name" value="SRP54_N_sf"/>
</dbReference>
<dbReference type="SMART" id="SM00962">
    <property type="entry name" value="SRP54"/>
    <property type="match status" value="1"/>
</dbReference>